<dbReference type="SUPFAM" id="SSF103025">
    <property type="entry name" value="Folate-binding domain"/>
    <property type="match status" value="1"/>
</dbReference>
<organism evidence="10 11">
    <name type="scientific">Elstera litoralis</name>
    <dbReference type="NCBI Taxonomy" id="552518"/>
    <lineage>
        <taxon>Bacteria</taxon>
        <taxon>Pseudomonadati</taxon>
        <taxon>Pseudomonadota</taxon>
        <taxon>Alphaproteobacteria</taxon>
        <taxon>Rhodospirillales</taxon>
        <taxon>Rhodospirillaceae</taxon>
        <taxon>Elstera</taxon>
    </lineage>
</organism>
<comment type="similarity">
    <text evidence="1">Belongs to the GcvT family.</text>
</comment>
<dbReference type="InterPro" id="IPR028896">
    <property type="entry name" value="GcvT/YgfZ/DmdA"/>
</dbReference>
<dbReference type="PANTHER" id="PTHR43757:SF2">
    <property type="entry name" value="AMINOMETHYLTRANSFERASE, MITOCHONDRIAL"/>
    <property type="match status" value="1"/>
</dbReference>
<dbReference type="Gene3D" id="4.10.1250.10">
    <property type="entry name" value="Aminomethyltransferase fragment"/>
    <property type="match status" value="1"/>
</dbReference>
<accession>A0A0F3IUW1</accession>
<dbReference type="NCBIfam" id="TIGR00528">
    <property type="entry name" value="gcvT"/>
    <property type="match status" value="1"/>
</dbReference>
<evidence type="ECO:0000259" key="8">
    <source>
        <dbReference type="Pfam" id="PF01571"/>
    </source>
</evidence>
<evidence type="ECO:0000313" key="11">
    <source>
        <dbReference type="Proteomes" id="UP000033774"/>
    </source>
</evidence>
<comment type="caution">
    <text evidence="10">The sequence shown here is derived from an EMBL/GenBank/DDBJ whole genome shotgun (WGS) entry which is preliminary data.</text>
</comment>
<dbReference type="SUPFAM" id="SSF101790">
    <property type="entry name" value="Aminomethyltransferase beta-barrel domain"/>
    <property type="match status" value="1"/>
</dbReference>
<dbReference type="PIRSF" id="PIRSF006487">
    <property type="entry name" value="GcvT"/>
    <property type="match status" value="1"/>
</dbReference>
<dbReference type="EMBL" id="LAJY01000088">
    <property type="protein sequence ID" value="KJV10496.1"/>
    <property type="molecule type" value="Genomic_DNA"/>
</dbReference>
<dbReference type="InterPro" id="IPR006223">
    <property type="entry name" value="GcvT"/>
</dbReference>
<dbReference type="Gene3D" id="2.40.30.110">
    <property type="entry name" value="Aminomethyltransferase beta-barrel domains"/>
    <property type="match status" value="1"/>
</dbReference>
<proteinExistence type="inferred from homology"/>
<name>A0A0F3IUW1_9PROT</name>
<sequence length="373" mass="39688">MTESDTPLHTTALDGLHRSLGARMVPFAGYAMPVQYPTGILTEHSWTRDNAGLFDVSHMGQVTIRGKNGTDPAVALERLVPGDLQILKTGRMRYTMLTQADGGILDDLMVTKLEDRLFVVVNAGCKTQDIARFRAELTDCEIIEHTDAALLALQGPKAVDVLKALVPGVEALAFLSGAEFTWNGVALFITRSGYTGEDGFEISVPNASAEALAQALLAHAAVKPIGLGARDSLRLEAGLCLYGHDITKGTSPIEADLAWTISKRRRAEGGFPGDAVIQAQLLDGPARRRVGIKPEGRAPVREGAKIYADAGLTEELGIITSGGFGPTVQGPVAMGYVAASHAAPGRTLFLDLRGKPVPAHVAPLPFTPHRYVR</sequence>
<dbReference type="Gene3D" id="3.30.70.1400">
    <property type="entry name" value="Aminomethyltransferase beta-barrel domains"/>
    <property type="match status" value="1"/>
</dbReference>
<gene>
    <name evidence="10" type="primary">gcvT</name>
    <name evidence="10" type="ORF">VZ95_04475</name>
</gene>
<evidence type="ECO:0000256" key="7">
    <source>
        <dbReference type="PIRSR" id="PIRSR006487-1"/>
    </source>
</evidence>
<keyword evidence="4 10" id="KW-0808">Transferase</keyword>
<evidence type="ECO:0000256" key="4">
    <source>
        <dbReference type="ARBA" id="ARBA00022679"/>
    </source>
</evidence>
<dbReference type="GO" id="GO:0005960">
    <property type="term" value="C:glycine cleavage complex"/>
    <property type="evidence" value="ECO:0007669"/>
    <property type="project" value="InterPro"/>
</dbReference>
<dbReference type="NCBIfam" id="NF001567">
    <property type="entry name" value="PRK00389.1"/>
    <property type="match status" value="1"/>
</dbReference>
<dbReference type="GO" id="GO:0008483">
    <property type="term" value="F:transaminase activity"/>
    <property type="evidence" value="ECO:0007669"/>
    <property type="project" value="UniProtKB-KW"/>
</dbReference>
<evidence type="ECO:0000256" key="6">
    <source>
        <dbReference type="ARBA" id="ARBA00047665"/>
    </source>
</evidence>
<dbReference type="Proteomes" id="UP000033774">
    <property type="component" value="Unassembled WGS sequence"/>
</dbReference>
<reference evidence="10 11" key="1">
    <citation type="submission" date="2015-03" db="EMBL/GenBank/DDBJ databases">
        <title>Draft genome sequence of Elstera litoralis.</title>
        <authorList>
            <person name="Rahalkar M.C."/>
            <person name="Dhakephalkar P.K."/>
            <person name="Pore S.D."/>
            <person name="Arora P."/>
            <person name="Kapse N.G."/>
            <person name="Pandit P.S."/>
        </authorList>
    </citation>
    <scope>NUCLEOTIDE SEQUENCE [LARGE SCALE GENOMIC DNA]</scope>
    <source>
        <strain evidence="10 11">Dia-1</strain>
    </source>
</reference>
<dbReference type="OrthoDB" id="9774591at2"/>
<dbReference type="AlphaFoldDB" id="A0A0F3IUW1"/>
<dbReference type="GO" id="GO:0004047">
    <property type="term" value="F:aminomethyltransferase activity"/>
    <property type="evidence" value="ECO:0007669"/>
    <property type="project" value="UniProtKB-EC"/>
</dbReference>
<dbReference type="Gene3D" id="3.30.1360.120">
    <property type="entry name" value="Probable tRNA modification gtpase trme, domain 1"/>
    <property type="match status" value="1"/>
</dbReference>
<evidence type="ECO:0000256" key="1">
    <source>
        <dbReference type="ARBA" id="ARBA00008609"/>
    </source>
</evidence>
<dbReference type="InterPro" id="IPR029043">
    <property type="entry name" value="GcvT/YgfZ_C"/>
</dbReference>
<keyword evidence="3" id="KW-0032">Aminotransferase</keyword>
<dbReference type="InterPro" id="IPR027266">
    <property type="entry name" value="TrmE/GcvT-like"/>
</dbReference>
<feature type="domain" description="GCVT N-terminal" evidence="8">
    <location>
        <begin position="16"/>
        <end position="263"/>
    </location>
</feature>
<comment type="catalytic activity">
    <reaction evidence="6">
        <text>N(6)-[(R)-S(8)-aminomethyldihydrolipoyl]-L-lysyl-[protein] + (6S)-5,6,7,8-tetrahydrofolate = N(6)-[(R)-dihydrolipoyl]-L-lysyl-[protein] + (6R)-5,10-methylene-5,6,7,8-tetrahydrofolate + NH4(+)</text>
        <dbReference type="Rhea" id="RHEA:16945"/>
        <dbReference type="Rhea" id="RHEA-COMP:10475"/>
        <dbReference type="Rhea" id="RHEA-COMP:10492"/>
        <dbReference type="ChEBI" id="CHEBI:15636"/>
        <dbReference type="ChEBI" id="CHEBI:28938"/>
        <dbReference type="ChEBI" id="CHEBI:57453"/>
        <dbReference type="ChEBI" id="CHEBI:83100"/>
        <dbReference type="ChEBI" id="CHEBI:83143"/>
        <dbReference type="EC" id="2.1.2.10"/>
    </reaction>
</comment>
<feature type="domain" description="Aminomethyltransferase C-terminal" evidence="9">
    <location>
        <begin position="287"/>
        <end position="366"/>
    </location>
</feature>
<dbReference type="NCBIfam" id="NF010093">
    <property type="entry name" value="PRK13579.1"/>
    <property type="match status" value="1"/>
</dbReference>
<evidence type="ECO:0000313" key="10">
    <source>
        <dbReference type="EMBL" id="KJV10496.1"/>
    </source>
</evidence>
<protein>
    <recommendedName>
        <fullName evidence="2">aminomethyltransferase</fullName>
        <ecNumber evidence="2">2.1.2.10</ecNumber>
    </recommendedName>
    <alternativeName>
        <fullName evidence="5">Glycine cleavage system T protein</fullName>
    </alternativeName>
</protein>
<dbReference type="FunFam" id="3.30.70.1400:FF:000001">
    <property type="entry name" value="Aminomethyltransferase"/>
    <property type="match status" value="1"/>
</dbReference>
<dbReference type="GO" id="GO:0006546">
    <property type="term" value="P:glycine catabolic process"/>
    <property type="evidence" value="ECO:0007669"/>
    <property type="project" value="InterPro"/>
</dbReference>
<dbReference type="PATRIC" id="fig|552518.3.peg.4638"/>
<evidence type="ECO:0000259" key="9">
    <source>
        <dbReference type="Pfam" id="PF08669"/>
    </source>
</evidence>
<dbReference type="Pfam" id="PF08669">
    <property type="entry name" value="GCV_T_C"/>
    <property type="match status" value="1"/>
</dbReference>
<dbReference type="EC" id="2.1.2.10" evidence="2"/>
<feature type="binding site" evidence="7">
    <location>
        <position position="201"/>
    </location>
    <ligand>
        <name>substrate</name>
    </ligand>
</feature>
<dbReference type="InterPro" id="IPR013977">
    <property type="entry name" value="GcvT_C"/>
</dbReference>
<evidence type="ECO:0000256" key="2">
    <source>
        <dbReference type="ARBA" id="ARBA00012616"/>
    </source>
</evidence>
<dbReference type="InterPro" id="IPR006222">
    <property type="entry name" value="GCVT_N"/>
</dbReference>
<evidence type="ECO:0000256" key="3">
    <source>
        <dbReference type="ARBA" id="ARBA00022576"/>
    </source>
</evidence>
<keyword evidence="11" id="KW-1185">Reference proteome</keyword>
<dbReference type="RefSeq" id="WP_045774809.1">
    <property type="nucleotide sequence ID" value="NZ_LAJY01000088.1"/>
</dbReference>
<dbReference type="PANTHER" id="PTHR43757">
    <property type="entry name" value="AMINOMETHYLTRANSFERASE"/>
    <property type="match status" value="1"/>
</dbReference>
<dbReference type="Pfam" id="PF01571">
    <property type="entry name" value="GCV_T"/>
    <property type="match status" value="1"/>
</dbReference>
<evidence type="ECO:0000256" key="5">
    <source>
        <dbReference type="ARBA" id="ARBA00031395"/>
    </source>
</evidence>